<reference evidence="2" key="1">
    <citation type="journal article" date="2023" name="G3 (Bethesda)">
        <title>Genome assembly and association tests identify interacting loci associated with vigor, precocity, and sex in interspecific pistachio rootstocks.</title>
        <authorList>
            <person name="Palmer W."/>
            <person name="Jacygrad E."/>
            <person name="Sagayaradj S."/>
            <person name="Cavanaugh K."/>
            <person name="Han R."/>
            <person name="Bertier L."/>
            <person name="Beede B."/>
            <person name="Kafkas S."/>
            <person name="Golino D."/>
            <person name="Preece J."/>
            <person name="Michelmore R."/>
        </authorList>
    </citation>
    <scope>NUCLEOTIDE SEQUENCE [LARGE SCALE GENOMIC DNA]</scope>
</reference>
<dbReference type="Proteomes" id="UP001163603">
    <property type="component" value="Chromosome 14"/>
</dbReference>
<accession>A0ACC0X3Z2</accession>
<protein>
    <submittedName>
        <fullName evidence="1">Uncharacterized protein</fullName>
    </submittedName>
</protein>
<proteinExistence type="predicted"/>
<dbReference type="EMBL" id="CM047749">
    <property type="protein sequence ID" value="KAJ0010215.1"/>
    <property type="molecule type" value="Genomic_DNA"/>
</dbReference>
<comment type="caution">
    <text evidence="1">The sequence shown here is derived from an EMBL/GenBank/DDBJ whole genome shotgun (WGS) entry which is preliminary data.</text>
</comment>
<evidence type="ECO:0000313" key="2">
    <source>
        <dbReference type="Proteomes" id="UP001163603"/>
    </source>
</evidence>
<organism evidence="1 2">
    <name type="scientific">Pistacia integerrima</name>
    <dbReference type="NCBI Taxonomy" id="434235"/>
    <lineage>
        <taxon>Eukaryota</taxon>
        <taxon>Viridiplantae</taxon>
        <taxon>Streptophyta</taxon>
        <taxon>Embryophyta</taxon>
        <taxon>Tracheophyta</taxon>
        <taxon>Spermatophyta</taxon>
        <taxon>Magnoliopsida</taxon>
        <taxon>eudicotyledons</taxon>
        <taxon>Gunneridae</taxon>
        <taxon>Pentapetalae</taxon>
        <taxon>rosids</taxon>
        <taxon>malvids</taxon>
        <taxon>Sapindales</taxon>
        <taxon>Anacardiaceae</taxon>
        <taxon>Pistacia</taxon>
    </lineage>
</organism>
<evidence type="ECO:0000313" key="1">
    <source>
        <dbReference type="EMBL" id="KAJ0010215.1"/>
    </source>
</evidence>
<gene>
    <name evidence="1" type="ORF">Pint_34514</name>
</gene>
<sequence length="132" mass="14908">MRSKANKRSKFMLVILAAVKILSRARDFYVKGMQDCNAQVVHLSKSLSVNSSKPIDDEEFRELLRAASRKRAERTKQSGGMGRSYSVSMGKMGRIDEEGPCSFEEDGSNSKADVLYPRSRSYAVNRRNFVPH</sequence>
<name>A0ACC0X3Z2_9ROSI</name>
<keyword evidence="2" id="KW-1185">Reference proteome</keyword>